<dbReference type="OrthoDB" id="4781at2759"/>
<name>A0A8H4PSY1_9HYPO</name>
<keyword evidence="2" id="KW-1185">Reference proteome</keyword>
<sequence>MVSSALHWGPDAANDAWWKTNNKHGALHTTYSKGFNTFGLEWTQKYIFTYVNSRLLQVLFTNFDKPMWKRGGFPESNSNGTRLADVWSQTGRDNTPFDHDFYLVINLAVGGTNGWFEDSKSGKPWLDRSDSAKKDFWKARDAWYPTWKQPRLEVSRVVMMQQCDGNEEL</sequence>
<dbReference type="Gene3D" id="2.60.120.200">
    <property type="match status" value="1"/>
</dbReference>
<dbReference type="AlphaFoldDB" id="A0A8H4PSY1"/>
<dbReference type="InterPro" id="IPR050546">
    <property type="entry name" value="Glycosyl_Hydrlase_16"/>
</dbReference>
<evidence type="ECO:0000313" key="2">
    <source>
        <dbReference type="Proteomes" id="UP000557566"/>
    </source>
</evidence>
<evidence type="ECO:0000313" key="1">
    <source>
        <dbReference type="EMBL" id="KAF4509874.1"/>
    </source>
</evidence>
<dbReference type="PANTHER" id="PTHR10963:SF62">
    <property type="entry name" value="GLUCAN 1,3-BETA-GLUCOSIDASE"/>
    <property type="match status" value="1"/>
</dbReference>
<protein>
    <submittedName>
        <fullName evidence="1">Uncharacterized protein</fullName>
    </submittedName>
</protein>
<proteinExistence type="predicted"/>
<organism evidence="1 2">
    <name type="scientific">Ophiocordyceps sinensis</name>
    <dbReference type="NCBI Taxonomy" id="72228"/>
    <lineage>
        <taxon>Eukaryota</taxon>
        <taxon>Fungi</taxon>
        <taxon>Dikarya</taxon>
        <taxon>Ascomycota</taxon>
        <taxon>Pezizomycotina</taxon>
        <taxon>Sordariomycetes</taxon>
        <taxon>Hypocreomycetidae</taxon>
        <taxon>Hypocreales</taxon>
        <taxon>Ophiocordycipitaceae</taxon>
        <taxon>Ophiocordyceps</taxon>
    </lineage>
</organism>
<dbReference type="EMBL" id="JAAVMX010000003">
    <property type="protein sequence ID" value="KAF4509874.1"/>
    <property type="molecule type" value="Genomic_DNA"/>
</dbReference>
<accession>A0A8H4PSY1</accession>
<dbReference type="Proteomes" id="UP000557566">
    <property type="component" value="Unassembled WGS sequence"/>
</dbReference>
<comment type="caution">
    <text evidence="1">The sequence shown here is derived from an EMBL/GenBank/DDBJ whole genome shotgun (WGS) entry which is preliminary data.</text>
</comment>
<dbReference type="SUPFAM" id="SSF49899">
    <property type="entry name" value="Concanavalin A-like lectins/glucanases"/>
    <property type="match status" value="1"/>
</dbReference>
<dbReference type="PANTHER" id="PTHR10963">
    <property type="entry name" value="GLYCOSYL HYDROLASE-RELATED"/>
    <property type="match status" value="1"/>
</dbReference>
<dbReference type="InterPro" id="IPR013320">
    <property type="entry name" value="ConA-like_dom_sf"/>
</dbReference>
<reference evidence="1 2" key="1">
    <citation type="journal article" date="2020" name="Genome Biol. Evol.">
        <title>A new high-quality draft genome assembly of the Chinese cordyceps Ophiocordyceps sinensis.</title>
        <authorList>
            <person name="Shu R."/>
            <person name="Zhang J."/>
            <person name="Meng Q."/>
            <person name="Zhang H."/>
            <person name="Zhou G."/>
            <person name="Li M."/>
            <person name="Wu P."/>
            <person name="Zhao Y."/>
            <person name="Chen C."/>
            <person name="Qin Q."/>
        </authorList>
    </citation>
    <scope>NUCLEOTIDE SEQUENCE [LARGE SCALE GENOMIC DNA]</scope>
    <source>
        <strain evidence="1 2">IOZ07</strain>
    </source>
</reference>
<gene>
    <name evidence="1" type="ORF">G6O67_001812</name>
</gene>